<reference evidence="2" key="1">
    <citation type="submission" date="2022-07" db="EMBL/GenBank/DDBJ databases">
        <title>Bacterial species isolated from the porcine tonsil microbiota.</title>
        <authorList>
            <person name="Oliveira I.M.F."/>
        </authorList>
    </citation>
    <scope>NUCLEOTIDE SEQUENCE</scope>
    <source>
        <strain evidence="2">8QC2O2</strain>
    </source>
</reference>
<feature type="transmembrane region" description="Helical" evidence="1">
    <location>
        <begin position="91"/>
        <end position="107"/>
    </location>
</feature>
<dbReference type="RefSeq" id="WP_096791650.1">
    <property type="nucleotide sequence ID" value="NZ_CP064868.1"/>
</dbReference>
<keyword evidence="1" id="KW-1133">Transmembrane helix</keyword>
<dbReference type="EMBL" id="JANILD010000004">
    <property type="protein sequence ID" value="MCQ9303839.1"/>
    <property type="molecule type" value="Genomic_DNA"/>
</dbReference>
<name>A0AAW5LN25_MAMSC</name>
<evidence type="ECO:0000313" key="3">
    <source>
        <dbReference type="Proteomes" id="UP001204068"/>
    </source>
</evidence>
<keyword evidence="1" id="KW-0472">Membrane</keyword>
<sequence>MKEKLFYSVTYGLYMISIIVLTQLIIFNKVDLASLIGAIIGISVAIPLVLENNKYKKDRYNIFTKEYLIQFSSLIIAFILIRFFVSPDYRIYPMLVIVVILITYEIIKRRKKKKLEN</sequence>
<feature type="transmembrane region" description="Helical" evidence="1">
    <location>
        <begin position="62"/>
        <end position="85"/>
    </location>
</feature>
<keyword evidence="1" id="KW-0812">Transmembrane</keyword>
<dbReference type="AlphaFoldDB" id="A0AAW5LN25"/>
<evidence type="ECO:0000256" key="1">
    <source>
        <dbReference type="SAM" id="Phobius"/>
    </source>
</evidence>
<protein>
    <submittedName>
        <fullName evidence="2">Uncharacterized protein</fullName>
    </submittedName>
</protein>
<proteinExistence type="predicted"/>
<dbReference type="Proteomes" id="UP001204068">
    <property type="component" value="Unassembled WGS sequence"/>
</dbReference>
<accession>A0AAW5LN25</accession>
<gene>
    <name evidence="2" type="ORF">NQ032_09540</name>
</gene>
<feature type="transmembrane region" description="Helical" evidence="1">
    <location>
        <begin position="5"/>
        <end position="26"/>
    </location>
</feature>
<organism evidence="2 3">
    <name type="scientific">Mammaliicoccus sciuri</name>
    <name type="common">Staphylococcus sciuri</name>
    <dbReference type="NCBI Taxonomy" id="1296"/>
    <lineage>
        <taxon>Bacteria</taxon>
        <taxon>Bacillati</taxon>
        <taxon>Bacillota</taxon>
        <taxon>Bacilli</taxon>
        <taxon>Bacillales</taxon>
        <taxon>Staphylococcaceae</taxon>
        <taxon>Mammaliicoccus</taxon>
    </lineage>
</organism>
<comment type="caution">
    <text evidence="2">The sequence shown here is derived from an EMBL/GenBank/DDBJ whole genome shotgun (WGS) entry which is preliminary data.</text>
</comment>
<feature type="transmembrane region" description="Helical" evidence="1">
    <location>
        <begin position="32"/>
        <end position="50"/>
    </location>
</feature>
<evidence type="ECO:0000313" key="2">
    <source>
        <dbReference type="EMBL" id="MCQ9303839.1"/>
    </source>
</evidence>